<keyword evidence="2" id="KW-1185">Reference proteome</keyword>
<accession>A0ABW4U7L5</accession>
<evidence type="ECO:0000313" key="2">
    <source>
        <dbReference type="Proteomes" id="UP001597405"/>
    </source>
</evidence>
<organism evidence="1 2">
    <name type="scientific">Mesorhizobium newzealandense</name>
    <dbReference type="NCBI Taxonomy" id="1300302"/>
    <lineage>
        <taxon>Bacteria</taxon>
        <taxon>Pseudomonadati</taxon>
        <taxon>Pseudomonadota</taxon>
        <taxon>Alphaproteobacteria</taxon>
        <taxon>Hyphomicrobiales</taxon>
        <taxon>Phyllobacteriaceae</taxon>
        <taxon>Mesorhizobium</taxon>
    </lineage>
</organism>
<dbReference type="EMBL" id="JBHUGZ010000007">
    <property type="protein sequence ID" value="MFD1983375.1"/>
    <property type="molecule type" value="Genomic_DNA"/>
</dbReference>
<reference evidence="2" key="1">
    <citation type="journal article" date="2019" name="Int. J. Syst. Evol. Microbiol.">
        <title>The Global Catalogue of Microorganisms (GCM) 10K type strain sequencing project: providing services to taxonomists for standard genome sequencing and annotation.</title>
        <authorList>
            <consortium name="The Broad Institute Genomics Platform"/>
            <consortium name="The Broad Institute Genome Sequencing Center for Infectious Disease"/>
            <person name="Wu L."/>
            <person name="Ma J."/>
        </authorList>
    </citation>
    <scope>NUCLEOTIDE SEQUENCE [LARGE SCALE GENOMIC DNA]</scope>
    <source>
        <strain evidence="2">CGMCC 1.16225</strain>
    </source>
</reference>
<name>A0ABW4U7L5_9HYPH</name>
<dbReference type="RefSeq" id="WP_143748446.1">
    <property type="nucleotide sequence ID" value="NZ_JBHUGZ010000007.1"/>
</dbReference>
<gene>
    <name evidence="1" type="ORF">ACFSOZ_11920</name>
</gene>
<sequence>MGKDFDLLGGERMAACQIDELIGIARGLAADGLINQAEVEFLQSWLATNADISDQPIIRALYERTNEILRDARWHRRR</sequence>
<evidence type="ECO:0000313" key="1">
    <source>
        <dbReference type="EMBL" id="MFD1983375.1"/>
    </source>
</evidence>
<protein>
    <submittedName>
        <fullName evidence="1">Uncharacterized protein</fullName>
    </submittedName>
</protein>
<comment type="caution">
    <text evidence="1">The sequence shown here is derived from an EMBL/GenBank/DDBJ whole genome shotgun (WGS) entry which is preliminary data.</text>
</comment>
<proteinExistence type="predicted"/>
<dbReference type="Proteomes" id="UP001597405">
    <property type="component" value="Unassembled WGS sequence"/>
</dbReference>